<dbReference type="PANTHER" id="PTHR21310">
    <property type="entry name" value="AMINOGLYCOSIDE PHOSPHOTRANSFERASE-RELATED-RELATED"/>
    <property type="match status" value="1"/>
</dbReference>
<dbReference type="SUPFAM" id="SSF56112">
    <property type="entry name" value="Protein kinase-like (PK-like)"/>
    <property type="match status" value="1"/>
</dbReference>
<organism evidence="2 3">
    <name type="scientific">Fusarium redolens</name>
    <dbReference type="NCBI Taxonomy" id="48865"/>
    <lineage>
        <taxon>Eukaryota</taxon>
        <taxon>Fungi</taxon>
        <taxon>Dikarya</taxon>
        <taxon>Ascomycota</taxon>
        <taxon>Pezizomycotina</taxon>
        <taxon>Sordariomycetes</taxon>
        <taxon>Hypocreomycetidae</taxon>
        <taxon>Hypocreales</taxon>
        <taxon>Nectriaceae</taxon>
        <taxon>Fusarium</taxon>
        <taxon>Fusarium redolens species complex</taxon>
    </lineage>
</organism>
<dbReference type="EMBL" id="JAGMUX010000013">
    <property type="protein sequence ID" value="KAH7240720.1"/>
    <property type="molecule type" value="Genomic_DNA"/>
</dbReference>
<dbReference type="OrthoDB" id="3250044at2759"/>
<proteinExistence type="predicted"/>
<name>A0A9P9K1N7_FUSRE</name>
<protein>
    <recommendedName>
        <fullName evidence="1">Aminoglycoside phosphotransferase domain-containing protein</fullName>
    </recommendedName>
</protein>
<dbReference type="Pfam" id="PF01636">
    <property type="entry name" value="APH"/>
    <property type="match status" value="1"/>
</dbReference>
<reference evidence="2" key="1">
    <citation type="journal article" date="2021" name="Nat. Commun.">
        <title>Genetic determinants of endophytism in the Arabidopsis root mycobiome.</title>
        <authorList>
            <person name="Mesny F."/>
            <person name="Miyauchi S."/>
            <person name="Thiergart T."/>
            <person name="Pickel B."/>
            <person name="Atanasova L."/>
            <person name="Karlsson M."/>
            <person name="Huettel B."/>
            <person name="Barry K.W."/>
            <person name="Haridas S."/>
            <person name="Chen C."/>
            <person name="Bauer D."/>
            <person name="Andreopoulos W."/>
            <person name="Pangilinan J."/>
            <person name="LaButti K."/>
            <person name="Riley R."/>
            <person name="Lipzen A."/>
            <person name="Clum A."/>
            <person name="Drula E."/>
            <person name="Henrissat B."/>
            <person name="Kohler A."/>
            <person name="Grigoriev I.V."/>
            <person name="Martin F.M."/>
            <person name="Hacquard S."/>
        </authorList>
    </citation>
    <scope>NUCLEOTIDE SEQUENCE</scope>
    <source>
        <strain evidence="2">MPI-CAGE-AT-0023</strain>
    </source>
</reference>
<dbReference type="AlphaFoldDB" id="A0A9P9K1N7"/>
<dbReference type="Proteomes" id="UP000720189">
    <property type="component" value="Unassembled WGS sequence"/>
</dbReference>
<gene>
    <name evidence="2" type="ORF">BKA55DRAFT_692963</name>
</gene>
<dbReference type="Gene3D" id="3.90.1200.10">
    <property type="match status" value="1"/>
</dbReference>
<comment type="caution">
    <text evidence="2">The sequence shown here is derived from an EMBL/GenBank/DDBJ whole genome shotgun (WGS) entry which is preliminary data.</text>
</comment>
<dbReference type="PANTHER" id="PTHR21310:SF58">
    <property type="entry name" value="AMINOGLYCOSIDE PHOSPHOTRANSFERASE DOMAIN-CONTAINING PROTEIN"/>
    <property type="match status" value="1"/>
</dbReference>
<evidence type="ECO:0000313" key="2">
    <source>
        <dbReference type="EMBL" id="KAH7240720.1"/>
    </source>
</evidence>
<feature type="domain" description="Aminoglycoside phosphotransferase" evidence="1">
    <location>
        <begin position="183"/>
        <end position="363"/>
    </location>
</feature>
<keyword evidence="3" id="KW-1185">Reference proteome</keyword>
<dbReference type="InterPro" id="IPR002575">
    <property type="entry name" value="Aminoglycoside_PTrfase"/>
</dbReference>
<dbReference type="GeneID" id="70229806"/>
<evidence type="ECO:0000313" key="3">
    <source>
        <dbReference type="Proteomes" id="UP000720189"/>
    </source>
</evidence>
<dbReference type="InterPro" id="IPR051678">
    <property type="entry name" value="AGP_Transferase"/>
</dbReference>
<dbReference type="InterPro" id="IPR011009">
    <property type="entry name" value="Kinase-like_dom_sf"/>
</dbReference>
<dbReference type="RefSeq" id="XP_046046234.1">
    <property type="nucleotide sequence ID" value="XM_046199852.1"/>
</dbReference>
<evidence type="ECO:0000259" key="1">
    <source>
        <dbReference type="Pfam" id="PF01636"/>
    </source>
</evidence>
<sequence>MLALMNNDARNHWLVRQYAAEALSQGYFHFTSTTKDSDYHVTQVTIGGPTRPPLLEKISKVRRDRFMDHSNTGIQTPNISLLPAISRLSKSIRWTLIAQEITSRQQLPAPSMLSFSPWHRISKSVALAIASVCRLMPVPLRILIYRSLSSLGARFYGPSCSLNAQQLPFGMYLKTKSVEDHRALAIEFGALQLERSQTEIPVPRPLGLVSDTDTSYLLTTALPGQRFGSYIDILSDHDLDLFVRDMQKYLEQLRSITRQRAPKYEIGNAIDGPCYDYRIIAARGYDKERGDFFGPFISEEDFNDTPRTPALTDVFHSQGHEIVFTHSDINMRNILVHNGRILGIVDRENSGWFPDYWEYTKAHYVTKLNRRWLRAVDRIFERCGDFRHDLAIECRLWEY</sequence>
<accession>A0A9P9K1N7</accession>